<evidence type="ECO:0000256" key="2">
    <source>
        <dbReference type="ARBA" id="ARBA00008806"/>
    </source>
</evidence>
<evidence type="ECO:0000256" key="3">
    <source>
        <dbReference type="ARBA" id="ARBA00022475"/>
    </source>
</evidence>
<evidence type="ECO:0000313" key="9">
    <source>
        <dbReference type="Proteomes" id="UP000245629"/>
    </source>
</evidence>
<dbReference type="PANTHER" id="PTHR37937:SF1">
    <property type="entry name" value="CONJUGATIVE TRANSFER: DNA TRANSPORT"/>
    <property type="match status" value="1"/>
</dbReference>
<feature type="transmembrane region" description="Helical" evidence="7">
    <location>
        <begin position="85"/>
        <end position="107"/>
    </location>
</feature>
<dbReference type="SUPFAM" id="SSF52540">
    <property type="entry name" value="P-loop containing nucleoside triphosphate hydrolases"/>
    <property type="match status" value="1"/>
</dbReference>
<accession>A0A2S2CVP2</accession>
<dbReference type="GO" id="GO:0005886">
    <property type="term" value="C:plasma membrane"/>
    <property type="evidence" value="ECO:0007669"/>
    <property type="project" value="UniProtKB-SubCell"/>
</dbReference>
<name>A0A2S2CVP2_9PROT</name>
<feature type="transmembrane region" description="Helical" evidence="7">
    <location>
        <begin position="22"/>
        <end position="44"/>
    </location>
</feature>
<reference evidence="9" key="1">
    <citation type="submission" date="2018-05" db="EMBL/GenBank/DDBJ databases">
        <title>Azospirillum thermophila sp. nov., a novel isolated from hot spring.</title>
        <authorList>
            <person name="Zhao Z."/>
        </authorList>
    </citation>
    <scope>NUCLEOTIDE SEQUENCE [LARGE SCALE GENOMIC DNA]</scope>
    <source>
        <strain evidence="9">CFH 70021</strain>
    </source>
</reference>
<keyword evidence="4 7" id="KW-0812">Transmembrane</keyword>
<dbReference type="InterPro" id="IPR051539">
    <property type="entry name" value="T4SS-coupling_protein"/>
</dbReference>
<dbReference type="Pfam" id="PF02534">
    <property type="entry name" value="T4SS-DNA_transf"/>
    <property type="match status" value="1"/>
</dbReference>
<evidence type="ECO:0000256" key="6">
    <source>
        <dbReference type="ARBA" id="ARBA00023136"/>
    </source>
</evidence>
<dbReference type="OrthoDB" id="9759295at2"/>
<dbReference type="EMBL" id="CP029355">
    <property type="protein sequence ID" value="AWK88594.1"/>
    <property type="molecule type" value="Genomic_DNA"/>
</dbReference>
<evidence type="ECO:0000256" key="5">
    <source>
        <dbReference type="ARBA" id="ARBA00022989"/>
    </source>
</evidence>
<dbReference type="AlphaFoldDB" id="A0A2S2CVP2"/>
<dbReference type="RefSeq" id="WP_109331037.1">
    <property type="nucleotide sequence ID" value="NZ_CP029355.1"/>
</dbReference>
<dbReference type="CDD" id="cd01127">
    <property type="entry name" value="TrwB_TraG_TraD_VirD4"/>
    <property type="match status" value="2"/>
</dbReference>
<dbReference type="NCBIfam" id="NF010453">
    <property type="entry name" value="PRK13880.1"/>
    <property type="match status" value="1"/>
</dbReference>
<dbReference type="KEGG" id="azz:DEW08_21080"/>
<dbReference type="Gene3D" id="3.40.50.300">
    <property type="entry name" value="P-loop containing nucleotide triphosphate hydrolases"/>
    <property type="match status" value="1"/>
</dbReference>
<evidence type="ECO:0000313" key="8">
    <source>
        <dbReference type="EMBL" id="AWK88594.1"/>
    </source>
</evidence>
<evidence type="ECO:0000256" key="7">
    <source>
        <dbReference type="SAM" id="Phobius"/>
    </source>
</evidence>
<evidence type="ECO:0000256" key="1">
    <source>
        <dbReference type="ARBA" id="ARBA00004651"/>
    </source>
</evidence>
<sequence length="630" mass="69356">MTTAGPLIPTLQPRRKRSRARLFGPLLLAGTAVGLSSVCTQYVAQSLDYHPALGEPLAGVFYPPWAWFRWQMDWYWNAKEVFDKAYLGFLGGLGASILTYVLAVGFATRSGIRHEGVHGTAHWADKAAVQRSGLLPAADKPGAGVYVGGWTDPATGRLHYLRHNGPEHIAAIAPPRSGKGVGLVVPTLLSWPHSVVVHDMKGELWAMSAGWRKAQGHVVMKFDPAAAEGSVAFNPLAEIRFGTLYEVGDVQNVVTIMVDPQGTGQLDHWAASAHALLTGVILHLSYKEAKEGRAVTLPAVAQALSDPERPVMDLYVEMLENRHLWKAESGEHAAHPVVAAAARDMLNTEDEERASILSTARRFLSLYRDPLVEKNTGRSDFMVGDLMDHERPVSLYLVVRPADKDRLKPLMRLVINQIVRVLVRDELTFIDGREQALHKHRLLLLLDEFASFGKLEVFQEALSFITGYGIKAYVIVQDVAQLWNLYGKDESILSNCHVRVAYAPNKVETAEWLSKMTGTTTIIKEDISTSGSRFGAVLQSVTRSYHEVSRPLLTPDEVMRLKAPVKDEEGRISEPGDVLVFTAGHAPVYGTQSLYFRDPVFAERAKIPAPPTDRLRGLRPGAAPGKAFVL</sequence>
<keyword evidence="9" id="KW-1185">Reference proteome</keyword>
<comment type="subcellular location">
    <subcellularLocation>
        <location evidence="1">Cell membrane</location>
        <topology evidence="1">Multi-pass membrane protein</topology>
    </subcellularLocation>
</comment>
<dbReference type="PANTHER" id="PTHR37937">
    <property type="entry name" value="CONJUGATIVE TRANSFER: DNA TRANSPORT"/>
    <property type="match status" value="1"/>
</dbReference>
<dbReference type="Proteomes" id="UP000245629">
    <property type="component" value="Chromosome 4"/>
</dbReference>
<dbReference type="InterPro" id="IPR003688">
    <property type="entry name" value="TraG/VirD4"/>
</dbReference>
<keyword evidence="6 7" id="KW-0472">Membrane</keyword>
<comment type="similarity">
    <text evidence="2">Belongs to the VirD4/TraG family.</text>
</comment>
<evidence type="ECO:0000256" key="4">
    <source>
        <dbReference type="ARBA" id="ARBA00022692"/>
    </source>
</evidence>
<proteinExistence type="inferred from homology"/>
<gene>
    <name evidence="8" type="ORF">DEW08_21080</name>
</gene>
<protein>
    <submittedName>
        <fullName evidence="8">Conjugal transfer protein TraG</fullName>
    </submittedName>
</protein>
<keyword evidence="5 7" id="KW-1133">Transmembrane helix</keyword>
<keyword evidence="3" id="KW-1003">Cell membrane</keyword>
<organism evidence="8 9">
    <name type="scientific">Azospirillum thermophilum</name>
    <dbReference type="NCBI Taxonomy" id="2202148"/>
    <lineage>
        <taxon>Bacteria</taxon>
        <taxon>Pseudomonadati</taxon>
        <taxon>Pseudomonadota</taxon>
        <taxon>Alphaproteobacteria</taxon>
        <taxon>Rhodospirillales</taxon>
        <taxon>Azospirillaceae</taxon>
        <taxon>Azospirillum</taxon>
    </lineage>
</organism>
<dbReference type="InterPro" id="IPR027417">
    <property type="entry name" value="P-loop_NTPase"/>
</dbReference>